<dbReference type="STRING" id="643648.Slip_1897"/>
<evidence type="ECO:0000313" key="2">
    <source>
        <dbReference type="EMBL" id="ADI02651.1"/>
    </source>
</evidence>
<dbReference type="AlphaFoldDB" id="D7CPL6"/>
<dbReference type="HOGENOM" id="CLU_2025604_0_0_9"/>
<proteinExistence type="predicted"/>
<dbReference type="Pfam" id="PF26154">
    <property type="entry name" value="DUF8042"/>
    <property type="match status" value="1"/>
</dbReference>
<dbReference type="KEGG" id="slp:Slip_1897"/>
<protein>
    <recommendedName>
        <fullName evidence="1">DUF8042 domain-containing protein</fullName>
    </recommendedName>
</protein>
<keyword evidence="3" id="KW-1185">Reference proteome</keyword>
<dbReference type="EMBL" id="CP002048">
    <property type="protein sequence ID" value="ADI02651.1"/>
    <property type="molecule type" value="Genomic_DNA"/>
</dbReference>
<name>D7CPL6_SYNLT</name>
<evidence type="ECO:0000313" key="3">
    <source>
        <dbReference type="Proteomes" id="UP000000378"/>
    </source>
</evidence>
<sequence>MSMTHEVANRALGLVETMGEALVFASERAQDEDTFWTVNTICDVGEALVAIERAFQAVGIECKTTLWQEWSDWLWEVLDRAARACVEEEWERAREILEGQLIPAFEGWKEETGKILAPCVLC</sequence>
<dbReference type="Proteomes" id="UP000000378">
    <property type="component" value="Chromosome"/>
</dbReference>
<evidence type="ECO:0000259" key="1">
    <source>
        <dbReference type="Pfam" id="PF26154"/>
    </source>
</evidence>
<dbReference type="InterPro" id="IPR058355">
    <property type="entry name" value="DUF8042"/>
</dbReference>
<dbReference type="RefSeq" id="WP_013176053.1">
    <property type="nucleotide sequence ID" value="NC_014220.1"/>
</dbReference>
<reference evidence="3" key="1">
    <citation type="journal article" date="2010" name="Stand. Genomic Sci.">
        <title>Complete genome sequence of Syntrophothermus lipocalidus type strain (TGB-C1T).</title>
        <authorList>
            <consortium name="US DOE Joint Genome Institute (JGI-PGF)"/>
            <person name="Djao O."/>
            <person name="Zhang X."/>
            <person name="Lucas S."/>
            <person name="Lapidus A."/>
            <person name="Glavina Del Rio T."/>
            <person name="Nolan M."/>
            <person name="Tice H."/>
            <person name="Cheng J."/>
            <person name="Han C."/>
            <person name="Tapia R."/>
            <person name="Goodwin L."/>
            <person name="Pitluck S."/>
            <person name="Liolios K."/>
            <person name="Ivanova N."/>
            <person name="Mavromatis K."/>
            <person name="Mikhailova N."/>
            <person name="Ovchinnikova G."/>
            <person name="Pati A."/>
            <person name="Brambilla E."/>
            <person name="Chen A."/>
            <person name="Palaniappan K."/>
            <person name="Land M."/>
            <person name="Hauser L."/>
            <person name="Chang Y."/>
            <person name="Jeffries C."/>
            <person name="Rohde M."/>
            <person name="Sikorski J."/>
            <person name="Spring S."/>
            <person name="Goker M."/>
            <person name="Detter J."/>
            <person name="Woyke T."/>
            <person name="Bristow J."/>
            <person name="Eisen J."/>
            <person name="Markowitz V."/>
            <person name="Hugenholtz P."/>
            <person name="Kyrpides N."/>
            <person name="Klenk H."/>
        </authorList>
    </citation>
    <scope>NUCLEOTIDE SEQUENCE [LARGE SCALE GENOMIC DNA]</scope>
    <source>
        <strain evidence="3">DSM 12680 / TGB-C1</strain>
    </source>
</reference>
<organism evidence="2 3">
    <name type="scientific">Syntrophothermus lipocalidus (strain DSM 12680 / TGB-C1)</name>
    <dbReference type="NCBI Taxonomy" id="643648"/>
    <lineage>
        <taxon>Bacteria</taxon>
        <taxon>Bacillati</taxon>
        <taxon>Bacillota</taxon>
        <taxon>Clostridia</taxon>
        <taxon>Eubacteriales</taxon>
        <taxon>Syntrophomonadaceae</taxon>
        <taxon>Syntrophothermus</taxon>
    </lineage>
</organism>
<reference evidence="2 3" key="2">
    <citation type="journal article" date="2010" name="Stand. Genomic Sci.">
        <title>Complete genome sequence of Syntrophothermus lipocalidus type strain (TGB-C1).</title>
        <authorList>
            <person name="Djao O.D."/>
            <person name="Zhang X."/>
            <person name="Lucas S."/>
            <person name="Lapidus A."/>
            <person name="Del Rio T.G."/>
            <person name="Nolan M."/>
            <person name="Tice H."/>
            <person name="Cheng J.F."/>
            <person name="Han C."/>
            <person name="Tapia R."/>
            <person name="Goodwin L."/>
            <person name="Pitluck S."/>
            <person name="Liolios K."/>
            <person name="Ivanova N."/>
            <person name="Mavromatis K."/>
            <person name="Mikhailova N."/>
            <person name="Ovchinnikova G."/>
            <person name="Pati A."/>
            <person name="Brambilla E."/>
            <person name="Chen A."/>
            <person name="Palaniappan K."/>
            <person name="Land M."/>
            <person name="Hauser L."/>
            <person name="Chang Y.J."/>
            <person name="Jeffries C.D."/>
            <person name="Rohde M."/>
            <person name="Sikorski J."/>
            <person name="Spring S."/>
            <person name="Goker M."/>
            <person name="Detter J.C."/>
            <person name="Woyke T."/>
            <person name="Bristow J."/>
            <person name="Eisen J.A."/>
            <person name="Markowitz V."/>
            <person name="Hugenholtz P."/>
            <person name="Kyrpides N.C."/>
            <person name="Klenk H.P."/>
        </authorList>
    </citation>
    <scope>NUCLEOTIDE SEQUENCE [LARGE SCALE GENOMIC DNA]</scope>
    <source>
        <strain evidence="3">DSM 12680 / TGB-C1</strain>
    </source>
</reference>
<feature type="domain" description="DUF8042" evidence="1">
    <location>
        <begin position="1"/>
        <end position="118"/>
    </location>
</feature>
<accession>D7CPL6</accession>
<gene>
    <name evidence="2" type="ordered locus">Slip_1897</name>
</gene>